<feature type="active site" evidence="1">
    <location>
        <position position="50"/>
    </location>
</feature>
<evidence type="ECO:0000313" key="5">
    <source>
        <dbReference type="Proteomes" id="UP000188342"/>
    </source>
</evidence>
<feature type="binding site" evidence="2">
    <location>
        <position position="69"/>
    </location>
    <ligand>
        <name>substrate</name>
    </ligand>
</feature>
<keyword evidence="5" id="KW-1185">Reference proteome</keyword>
<dbReference type="EMBL" id="FUKQ01000064">
    <property type="protein sequence ID" value="SJN45883.1"/>
    <property type="molecule type" value="Genomic_DNA"/>
</dbReference>
<dbReference type="InterPro" id="IPR029069">
    <property type="entry name" value="HotDog_dom_sf"/>
</dbReference>
<feature type="domain" description="Fluoroacetyl-CoA-specific thioesterase-like" evidence="3">
    <location>
        <begin position="34"/>
        <end position="126"/>
    </location>
</feature>
<sequence>MRTPIAVGETHTMTYVVPDNRCVPDVFPESPEFQTVPRVFATAYMVGAAEWACMEALRPHLEDGETSVGVHVDLSHTAATLPGMTVRYECTVSQVEGRTIWWDVQAFDDLGPIGSGRHARAVLDQERFLAGVDKRADQAGVSRVPR</sequence>
<organism evidence="4 5">
    <name type="scientific">Luteococcus japonicus LSP_Lj1</name>
    <dbReference type="NCBI Taxonomy" id="1255658"/>
    <lineage>
        <taxon>Bacteria</taxon>
        <taxon>Bacillati</taxon>
        <taxon>Actinomycetota</taxon>
        <taxon>Actinomycetes</taxon>
        <taxon>Propionibacteriales</taxon>
        <taxon>Propionibacteriaceae</taxon>
        <taxon>Luteococcus</taxon>
    </lineage>
</organism>
<dbReference type="PANTHER" id="PTHR36934">
    <property type="entry name" value="BLR0278 PROTEIN"/>
    <property type="match status" value="1"/>
</dbReference>
<proteinExistence type="predicted"/>
<dbReference type="STRING" id="1255658.FM114_16385"/>
<feature type="active site" evidence="1">
    <location>
        <position position="76"/>
    </location>
</feature>
<dbReference type="SUPFAM" id="SSF54637">
    <property type="entry name" value="Thioesterase/thiol ester dehydrase-isomerase"/>
    <property type="match status" value="1"/>
</dbReference>
<accession>A0A1R4KP59</accession>
<evidence type="ECO:0000256" key="1">
    <source>
        <dbReference type="PIRSR" id="PIRSR014972-1"/>
    </source>
</evidence>
<evidence type="ECO:0000256" key="2">
    <source>
        <dbReference type="PIRSR" id="PIRSR014972-2"/>
    </source>
</evidence>
<gene>
    <name evidence="4" type="ORF">FM114_16385</name>
</gene>
<evidence type="ECO:0000259" key="3">
    <source>
        <dbReference type="Pfam" id="PF22636"/>
    </source>
</evidence>
<dbReference type="InterPro" id="IPR025540">
    <property type="entry name" value="FlK"/>
</dbReference>
<dbReference type="Gene3D" id="3.10.129.10">
    <property type="entry name" value="Hotdog Thioesterase"/>
    <property type="match status" value="1"/>
</dbReference>
<feature type="active site" evidence="1">
    <location>
        <position position="42"/>
    </location>
</feature>
<reference evidence="4 5" key="1">
    <citation type="submission" date="2017-02" db="EMBL/GenBank/DDBJ databases">
        <authorList>
            <person name="Peterson S.W."/>
        </authorList>
    </citation>
    <scope>NUCLEOTIDE SEQUENCE [LARGE SCALE GENOMIC DNA]</scope>
    <source>
        <strain evidence="4 5">LSP_Lj1</strain>
    </source>
</reference>
<dbReference type="AlphaFoldDB" id="A0A1R4KP59"/>
<evidence type="ECO:0000313" key="4">
    <source>
        <dbReference type="EMBL" id="SJN45883.1"/>
    </source>
</evidence>
<dbReference type="InterPro" id="IPR054485">
    <property type="entry name" value="FlK-like_dom"/>
</dbReference>
<dbReference type="PANTHER" id="PTHR36934:SF1">
    <property type="entry name" value="THIOESTERASE DOMAIN-CONTAINING PROTEIN"/>
    <property type="match status" value="1"/>
</dbReference>
<protein>
    <recommendedName>
        <fullName evidence="3">Fluoroacetyl-CoA-specific thioesterase-like domain-containing protein</fullName>
    </recommendedName>
</protein>
<dbReference type="Pfam" id="PF22636">
    <property type="entry name" value="FlK"/>
    <property type="match status" value="1"/>
</dbReference>
<dbReference type="Proteomes" id="UP000188342">
    <property type="component" value="Unassembled WGS sequence"/>
</dbReference>
<name>A0A1R4KP59_9ACTN</name>
<dbReference type="PIRSF" id="PIRSF014972">
    <property type="entry name" value="FlK"/>
    <property type="match status" value="1"/>
</dbReference>
<feature type="binding site" evidence="2">
    <location>
        <position position="120"/>
    </location>
    <ligand>
        <name>substrate</name>
    </ligand>
</feature>
<dbReference type="RefSeq" id="WP_123575052.1">
    <property type="nucleotide sequence ID" value="NZ_FUKQ01000064.1"/>
</dbReference>